<organism evidence="1 2">
    <name type="scientific">Desertifilum tharense IPPAS B-1220</name>
    <dbReference type="NCBI Taxonomy" id="1781255"/>
    <lineage>
        <taxon>Bacteria</taxon>
        <taxon>Bacillati</taxon>
        <taxon>Cyanobacteriota</taxon>
        <taxon>Cyanophyceae</taxon>
        <taxon>Desertifilales</taxon>
        <taxon>Desertifilaceae</taxon>
        <taxon>Desertifilum</taxon>
    </lineage>
</organism>
<dbReference type="EMBL" id="CP182909">
    <property type="protein sequence ID" value="XPM64107.1"/>
    <property type="molecule type" value="Genomic_DNA"/>
</dbReference>
<accession>A0ACD5GTE0</accession>
<proteinExistence type="predicted"/>
<protein>
    <submittedName>
        <fullName evidence="1">Sulfotransferase domain-containing protein</fullName>
    </submittedName>
</protein>
<evidence type="ECO:0000313" key="1">
    <source>
        <dbReference type="EMBL" id="XPM64107.1"/>
    </source>
</evidence>
<name>A0ACD5GTE0_9CYAN</name>
<evidence type="ECO:0000313" key="2">
    <source>
        <dbReference type="Proteomes" id="UP000095472"/>
    </source>
</evidence>
<keyword evidence="2" id="KW-1185">Reference proteome</keyword>
<dbReference type="Proteomes" id="UP000095472">
    <property type="component" value="Chromosome"/>
</dbReference>
<gene>
    <name evidence="1" type="ORF">BH720_034620</name>
</gene>
<reference evidence="1 2" key="1">
    <citation type="journal article" date="2016" name="Genome Announc.">
        <title>Draft Genome Sequence of the Thermotolerant Cyanobacterium Desertifilum sp. IPPAS B-1220.</title>
        <authorList>
            <person name="Mironov K.S."/>
            <person name="Sinetova M.A."/>
            <person name="Bolatkhan K."/>
            <person name="Zayadan B.K."/>
            <person name="Ustinova V.V."/>
            <person name="Kupriyanova E.V."/>
            <person name="Skrypnik A.N."/>
            <person name="Gogoleva N.E."/>
            <person name="Gogolev Y.V."/>
            <person name="Los D.A."/>
        </authorList>
    </citation>
    <scope>NUCLEOTIDE SEQUENCE [LARGE SCALE GENOMIC DNA]</scope>
    <source>
        <strain evidence="1 2">IPPAS B-1220</strain>
    </source>
</reference>
<sequence length="295" mass="34563">MRGNTCYAIPTHSRMTHHQPDFIIIGGQKCGTTSLYNYLIQHPKIAAAATKEVHFFDLQFDKGVEWYQGQFPEHGITGEASPYYIFHPLVPQRIHQLYPNVKLIALLRDPVARTISHYFHEVRLGFEELSLESAIAAETTRLQGETEKMIADGSYYSFNHQHYTYQTRSFYLDQLKYWHQYFPSDQLLILESEEFYKNPALVVNQVFEFLQLPPYQLAQYSIYNMGDYSQVSETILHQLGDSFQLHNQQLAAYLGREFTWHNYDKSIGKNRLRGRLGQIRQVLAKYSPWTKLHRG</sequence>